<organism evidence="1">
    <name type="scientific">marine sediment metagenome</name>
    <dbReference type="NCBI Taxonomy" id="412755"/>
    <lineage>
        <taxon>unclassified sequences</taxon>
        <taxon>metagenomes</taxon>
        <taxon>ecological metagenomes</taxon>
    </lineage>
</organism>
<evidence type="ECO:0008006" key="2">
    <source>
        <dbReference type="Google" id="ProtNLM"/>
    </source>
</evidence>
<sequence length="51" mass="5980">AQELFSLFRKLNREEVLTIVVATHNVRLGYSTDRIIHLNDGEIEKDERLVK</sequence>
<evidence type="ECO:0000313" key="1">
    <source>
        <dbReference type="EMBL" id="GAI12157.1"/>
    </source>
</evidence>
<dbReference type="InterPro" id="IPR027417">
    <property type="entry name" value="P-loop_NTPase"/>
</dbReference>
<protein>
    <recommendedName>
        <fullName evidence="2">ABC transporter ATP-binding protein</fullName>
    </recommendedName>
</protein>
<dbReference type="SUPFAM" id="SSF52540">
    <property type="entry name" value="P-loop containing nucleoside triphosphate hydrolases"/>
    <property type="match status" value="1"/>
</dbReference>
<dbReference type="AlphaFoldDB" id="X1KYJ6"/>
<dbReference type="Gene3D" id="3.40.50.300">
    <property type="entry name" value="P-loop containing nucleotide triphosphate hydrolases"/>
    <property type="match status" value="1"/>
</dbReference>
<dbReference type="EMBL" id="BARV01003821">
    <property type="protein sequence ID" value="GAI12157.1"/>
    <property type="molecule type" value="Genomic_DNA"/>
</dbReference>
<proteinExistence type="predicted"/>
<gene>
    <name evidence="1" type="ORF">S06H3_08895</name>
</gene>
<reference evidence="1" key="1">
    <citation type="journal article" date="2014" name="Front. Microbiol.">
        <title>High frequency of phylogenetically diverse reductive dehalogenase-homologous genes in deep subseafloor sedimentary metagenomes.</title>
        <authorList>
            <person name="Kawai M."/>
            <person name="Futagami T."/>
            <person name="Toyoda A."/>
            <person name="Takaki Y."/>
            <person name="Nishi S."/>
            <person name="Hori S."/>
            <person name="Arai W."/>
            <person name="Tsubouchi T."/>
            <person name="Morono Y."/>
            <person name="Uchiyama I."/>
            <person name="Ito T."/>
            <person name="Fujiyama A."/>
            <person name="Inagaki F."/>
            <person name="Takami H."/>
        </authorList>
    </citation>
    <scope>NUCLEOTIDE SEQUENCE</scope>
    <source>
        <strain evidence="1">Expedition CK06-06</strain>
    </source>
</reference>
<comment type="caution">
    <text evidence="1">The sequence shown here is derived from an EMBL/GenBank/DDBJ whole genome shotgun (WGS) entry which is preliminary data.</text>
</comment>
<feature type="non-terminal residue" evidence="1">
    <location>
        <position position="1"/>
    </location>
</feature>
<accession>X1KYJ6</accession>
<name>X1KYJ6_9ZZZZ</name>